<evidence type="ECO:0000313" key="12">
    <source>
        <dbReference type="EMBL" id="KAK1750644.1"/>
    </source>
</evidence>
<feature type="domain" description="Myb-like" evidence="10">
    <location>
        <begin position="938"/>
        <end position="998"/>
    </location>
</feature>
<proteinExistence type="inferred from homology"/>
<keyword evidence="6" id="KW-0539">Nucleus</keyword>
<feature type="compositionally biased region" description="Polar residues" evidence="9">
    <location>
        <begin position="281"/>
        <end position="292"/>
    </location>
</feature>
<feature type="compositionally biased region" description="Polar residues" evidence="9">
    <location>
        <begin position="373"/>
        <end position="385"/>
    </location>
</feature>
<feature type="compositionally biased region" description="Basic and acidic residues" evidence="9">
    <location>
        <begin position="245"/>
        <end position="260"/>
    </location>
</feature>
<evidence type="ECO:0000256" key="7">
    <source>
        <dbReference type="ARBA" id="ARBA00025178"/>
    </source>
</evidence>
<keyword evidence="4" id="KW-0156">Chromatin regulator</keyword>
<dbReference type="Pfam" id="PF07529">
    <property type="entry name" value="HSA"/>
    <property type="match status" value="1"/>
</dbReference>
<evidence type="ECO:0000259" key="10">
    <source>
        <dbReference type="PROSITE" id="PS50090"/>
    </source>
</evidence>
<name>A0AAJ0F6Z4_9PEZI</name>
<keyword evidence="13" id="KW-1185">Reference proteome</keyword>
<organism evidence="12 13">
    <name type="scientific">Echria macrotheca</name>
    <dbReference type="NCBI Taxonomy" id="438768"/>
    <lineage>
        <taxon>Eukaryota</taxon>
        <taxon>Fungi</taxon>
        <taxon>Dikarya</taxon>
        <taxon>Ascomycota</taxon>
        <taxon>Pezizomycotina</taxon>
        <taxon>Sordariomycetes</taxon>
        <taxon>Sordariomycetidae</taxon>
        <taxon>Sordariales</taxon>
        <taxon>Schizotheciaceae</taxon>
        <taxon>Echria</taxon>
    </lineage>
</organism>
<dbReference type="PANTHER" id="PTHR46459">
    <property type="entry name" value="E1A-BINDING PROTEIN P400-RELATED"/>
    <property type="match status" value="1"/>
</dbReference>
<evidence type="ECO:0000259" key="11">
    <source>
        <dbReference type="PROSITE" id="PS51204"/>
    </source>
</evidence>
<evidence type="ECO:0000256" key="3">
    <source>
        <dbReference type="ARBA" id="ARBA00022763"/>
    </source>
</evidence>
<dbReference type="InterPro" id="IPR009057">
    <property type="entry name" value="Homeodomain-like_sf"/>
</dbReference>
<feature type="compositionally biased region" description="Low complexity" evidence="9">
    <location>
        <begin position="211"/>
        <end position="225"/>
    </location>
</feature>
<dbReference type="PANTHER" id="PTHR46459:SF1">
    <property type="entry name" value="E1A-BINDING PROTEIN P400"/>
    <property type="match status" value="1"/>
</dbReference>
<reference evidence="12" key="1">
    <citation type="submission" date="2023-06" db="EMBL/GenBank/DDBJ databases">
        <title>Genome-scale phylogeny and comparative genomics of the fungal order Sordariales.</title>
        <authorList>
            <consortium name="Lawrence Berkeley National Laboratory"/>
            <person name="Hensen N."/>
            <person name="Bonometti L."/>
            <person name="Westerberg I."/>
            <person name="Brannstrom I.O."/>
            <person name="Guillou S."/>
            <person name="Cros-Aarteil S."/>
            <person name="Calhoun S."/>
            <person name="Haridas S."/>
            <person name="Kuo A."/>
            <person name="Mondo S."/>
            <person name="Pangilinan J."/>
            <person name="Riley R."/>
            <person name="Labutti K."/>
            <person name="Andreopoulos B."/>
            <person name="Lipzen A."/>
            <person name="Chen C."/>
            <person name="Yanf M."/>
            <person name="Daum C."/>
            <person name="Ng V."/>
            <person name="Clum A."/>
            <person name="Steindorff A."/>
            <person name="Ohm R."/>
            <person name="Martin F."/>
            <person name="Silar P."/>
            <person name="Natvig D."/>
            <person name="Lalanne C."/>
            <person name="Gautier V."/>
            <person name="Ament-Velasquez S.L."/>
            <person name="Kruys A."/>
            <person name="Hutchinson M.I."/>
            <person name="Powell A.J."/>
            <person name="Barry K."/>
            <person name="Miller A.N."/>
            <person name="Grigoriev I.V."/>
            <person name="Debuchy R."/>
            <person name="Gladieux P."/>
            <person name="Thoren M.H."/>
            <person name="Johannesson H."/>
        </authorList>
    </citation>
    <scope>NUCLEOTIDE SEQUENCE</scope>
    <source>
        <strain evidence="12">PSN4</strain>
    </source>
</reference>
<feature type="compositionally biased region" description="Polar residues" evidence="9">
    <location>
        <begin position="465"/>
        <end position="474"/>
    </location>
</feature>
<feature type="compositionally biased region" description="Basic and acidic residues" evidence="9">
    <location>
        <begin position="302"/>
        <end position="315"/>
    </location>
</feature>
<feature type="region of interest" description="Disordered" evidence="9">
    <location>
        <begin position="453"/>
        <end position="474"/>
    </location>
</feature>
<feature type="compositionally biased region" description="Low complexity" evidence="9">
    <location>
        <begin position="527"/>
        <end position="539"/>
    </location>
</feature>
<keyword evidence="3" id="KW-0227">DNA damage</keyword>
<dbReference type="GO" id="GO:0003682">
    <property type="term" value="F:chromatin binding"/>
    <property type="evidence" value="ECO:0007669"/>
    <property type="project" value="TreeGrafter"/>
</dbReference>
<dbReference type="PROSITE" id="PS50090">
    <property type="entry name" value="MYB_LIKE"/>
    <property type="match status" value="1"/>
</dbReference>
<dbReference type="PROSITE" id="PS51204">
    <property type="entry name" value="HSA"/>
    <property type="match status" value="1"/>
</dbReference>
<evidence type="ECO:0000256" key="6">
    <source>
        <dbReference type="ARBA" id="ARBA00023242"/>
    </source>
</evidence>
<feature type="compositionally biased region" description="Polar residues" evidence="9">
    <location>
        <begin position="135"/>
        <end position="160"/>
    </location>
</feature>
<dbReference type="GO" id="GO:0035267">
    <property type="term" value="C:NuA4 histone acetyltransferase complex"/>
    <property type="evidence" value="ECO:0007669"/>
    <property type="project" value="TreeGrafter"/>
</dbReference>
<dbReference type="Proteomes" id="UP001239445">
    <property type="component" value="Unassembled WGS sequence"/>
</dbReference>
<dbReference type="SMART" id="SM00717">
    <property type="entry name" value="SANT"/>
    <property type="match status" value="1"/>
</dbReference>
<dbReference type="Gene3D" id="1.10.10.60">
    <property type="entry name" value="Homeodomain-like"/>
    <property type="match status" value="1"/>
</dbReference>
<evidence type="ECO:0000256" key="2">
    <source>
        <dbReference type="ARBA" id="ARBA00008913"/>
    </source>
</evidence>
<dbReference type="Pfam" id="PF13921">
    <property type="entry name" value="Myb_DNA-bind_6"/>
    <property type="match status" value="1"/>
</dbReference>
<comment type="function">
    <text evidence="7">Component of the NuA4 histone acetyltransferase complex which is involved in transcriptional activation of selected genes principally by acetylation of nucleosomal histone H4 and H2A. The NuA4 complex is also involved in DNA repair.</text>
</comment>
<sequence>MTEVAPADREKLLRSKQADANSIQLSRKRKLRELFIVAADENAFPRFDPVAPPTTAAEIKFLIECDLSQGRRFSDRNIPKYTTRFFDAIGKHLTVADPTSAGGLQAVASKYHPENGLAKPGPTDKAGLERSQDALPQTNGHFEPPTFQQSLPIDLGQSTDRGLDKDAQIDHYGPGRKRMPDSGRVATEHAREQLTKTSPGIAHVSTTPKNVSTSSRPVSSPSEEPGASPIGSRPDQASSVGEPAQRGEADGIRDQAKLEDGSNNGQIPQGDAARYPDALSSPGSTAQSTLTTVAHEGSADTSPDHEESHYSGKLDDEMEDASEGSRSGEPEDRDETETKLPPSTAGTTQTISQGVSGVEAQLLEESAAAQQLTQGIAQPVPSGQNVAVPAPTTGEDMASSLALPKGGVSREEAPAVIVTSEDGKTREPDPGATLQPPIGITATDMAQKQGNIPAPMELDVPEVTANPTSSTMSAELSPAFAIPSVRDVAVPAAGEKASPRPATPVTSTTTDASFSDSRSQPQPPASTAPATSPTAAVSESPREERSAEKRAEASQSLSAPQLKLLTKTRDRRRRSVPTVIFGKQPKKQKASDDNALVTSRDQQDHIPTDDYFTPLFIEGFTRNSPWMKPIEKLLNQAHKTVSTSDQFVSILDHQACKILRRVYHLQQHDKWSLRQPMRCPEPTRPPSHFDVLLQEMKWMRTDFREERKWKRTVARNLAYACAEWVSSSPAERKLMQVEAVIPPLPADSAANDVASDPVPDLTHSDSVMDDLPGEQEEEFPQVSIQTIAPSMLFALQDDEVVFGLQPSKTADELLANLPLYGSPLQVPKPDLVGQEYDPDAHWRRPALPLSKYVEGEMVLAAKPPPRKKARFQYEPDSSGDSGDEVIFGALPDDGLRLEPANSDVALFAPEMKATRDRIHAAHQFRPPSEFMMPPQSFYENRQASQWTWAEDTRLKSLVCEYSYNWSLISSLISSQSLNVSGAERRTPWECFERWVNLEGLPADFARSPYFKNYQSRIDAAQAVIAAQNDKAQALAQAQVGSNGAVVPAQKRRPTTTVRVERRRNQRHLSIIDAMRKLAKKRENLAQRAAQQANVAAVRKANEAPRQQGPSKTPRDYSLMRWERDQQLAERMAQYARRTEITKRAIQQQVQPHAGQIQGTPGAVPNPQMAAQAAAAAAAAAGSMNSAARVNIPGQLAVPAQPRPPARPPIQPPAGIASSVQAGQLPSGLVPQLPMGAIPQAQLQAAMQAQHRLPVATPQPDINLVMQAKRIQDQQRAAVQLQQQQQQQQQIHSWDK</sequence>
<feature type="compositionally biased region" description="Low complexity" evidence="9">
    <location>
        <begin position="506"/>
        <end position="520"/>
    </location>
</feature>
<dbReference type="InterPro" id="IPR001005">
    <property type="entry name" value="SANT/Myb"/>
</dbReference>
<evidence type="ECO:0000256" key="1">
    <source>
        <dbReference type="ARBA" id="ARBA00004123"/>
    </source>
</evidence>
<gene>
    <name evidence="12" type="ORF">QBC47DRAFT_91028</name>
</gene>
<feature type="region of interest" description="Disordered" evidence="9">
    <location>
        <begin position="1092"/>
        <end position="1115"/>
    </location>
</feature>
<dbReference type="GO" id="GO:0005634">
    <property type="term" value="C:nucleus"/>
    <property type="evidence" value="ECO:0007669"/>
    <property type="project" value="UniProtKB-SubCell"/>
</dbReference>
<dbReference type="SUPFAM" id="SSF46689">
    <property type="entry name" value="Homeodomain-like"/>
    <property type="match status" value="1"/>
</dbReference>
<feature type="compositionally biased region" description="Basic and acidic residues" evidence="9">
    <location>
        <begin position="178"/>
        <end position="194"/>
    </location>
</feature>
<dbReference type="EMBL" id="MU839845">
    <property type="protein sequence ID" value="KAK1750644.1"/>
    <property type="molecule type" value="Genomic_DNA"/>
</dbReference>
<feature type="region of interest" description="Disordered" evidence="9">
    <location>
        <begin position="491"/>
        <end position="604"/>
    </location>
</feature>
<evidence type="ECO:0000256" key="8">
    <source>
        <dbReference type="ARBA" id="ARBA00029670"/>
    </source>
</evidence>
<dbReference type="GO" id="GO:0006325">
    <property type="term" value="P:chromatin organization"/>
    <property type="evidence" value="ECO:0007669"/>
    <property type="project" value="UniProtKB-KW"/>
</dbReference>
<feature type="domain" description="HSA" evidence="11">
    <location>
        <begin position="676"/>
        <end position="749"/>
    </location>
</feature>
<dbReference type="InterPro" id="IPR014012">
    <property type="entry name" value="HSA_dom"/>
</dbReference>
<feature type="region of interest" description="Disordered" evidence="9">
    <location>
        <begin position="135"/>
        <end position="438"/>
    </location>
</feature>
<dbReference type="GO" id="GO:0006281">
    <property type="term" value="P:DNA repair"/>
    <property type="evidence" value="ECO:0007669"/>
    <property type="project" value="UniProtKB-KW"/>
</dbReference>
<evidence type="ECO:0000256" key="4">
    <source>
        <dbReference type="ARBA" id="ARBA00022853"/>
    </source>
</evidence>
<accession>A0AAJ0F6Z4</accession>
<evidence type="ECO:0000256" key="5">
    <source>
        <dbReference type="ARBA" id="ARBA00023204"/>
    </source>
</evidence>
<comment type="similarity">
    <text evidence="2">Belongs to the EAF1 family.</text>
</comment>
<protein>
    <recommendedName>
        <fullName evidence="8">Vacuolar import and degradation protein 21</fullName>
    </recommendedName>
</protein>
<comment type="subcellular location">
    <subcellularLocation>
        <location evidence="1">Nucleus</location>
    </subcellularLocation>
</comment>
<feature type="compositionally biased region" description="Polar residues" evidence="9">
    <location>
        <begin position="344"/>
        <end position="355"/>
    </location>
</feature>
<evidence type="ECO:0000313" key="13">
    <source>
        <dbReference type="Proteomes" id="UP001239445"/>
    </source>
</evidence>
<keyword evidence="5" id="KW-0234">DNA repair</keyword>
<comment type="caution">
    <text evidence="12">The sequence shown here is derived from an EMBL/GenBank/DDBJ whole genome shotgun (WGS) entry which is preliminary data.</text>
</comment>
<feature type="compositionally biased region" description="Low complexity" evidence="9">
    <location>
        <begin position="359"/>
        <end position="372"/>
    </location>
</feature>
<feature type="compositionally biased region" description="Basic and acidic residues" evidence="9">
    <location>
        <begin position="540"/>
        <end position="552"/>
    </location>
</feature>
<evidence type="ECO:0000256" key="9">
    <source>
        <dbReference type="SAM" id="MobiDB-lite"/>
    </source>
</evidence>